<comment type="subcellular location">
    <subcellularLocation>
        <location evidence="1">Membrane</location>
        <topology evidence="1">Multi-pass membrane protein</topology>
    </subcellularLocation>
</comment>
<feature type="transmembrane region" description="Helical" evidence="7">
    <location>
        <begin position="69"/>
        <end position="87"/>
    </location>
</feature>
<feature type="transmembrane region" description="Helical" evidence="7">
    <location>
        <begin position="230"/>
        <end position="252"/>
    </location>
</feature>
<evidence type="ECO:0000313" key="9">
    <source>
        <dbReference type="Proteomes" id="UP000256645"/>
    </source>
</evidence>
<keyword evidence="2" id="KW-0813">Transport</keyword>
<protein>
    <submittedName>
        <fullName evidence="8">MFS general substrate transporter-2</fullName>
    </submittedName>
</protein>
<dbReference type="SUPFAM" id="SSF103473">
    <property type="entry name" value="MFS general substrate transporter"/>
    <property type="match status" value="1"/>
</dbReference>
<feature type="transmembrane region" description="Helical" evidence="7">
    <location>
        <begin position="107"/>
        <end position="126"/>
    </location>
</feature>
<organism evidence="8 9">
    <name type="scientific">Coleophoma cylindrospora</name>
    <dbReference type="NCBI Taxonomy" id="1849047"/>
    <lineage>
        <taxon>Eukaryota</taxon>
        <taxon>Fungi</taxon>
        <taxon>Dikarya</taxon>
        <taxon>Ascomycota</taxon>
        <taxon>Pezizomycotina</taxon>
        <taxon>Leotiomycetes</taxon>
        <taxon>Helotiales</taxon>
        <taxon>Dermateaceae</taxon>
        <taxon>Coleophoma</taxon>
    </lineage>
</organism>
<evidence type="ECO:0000256" key="3">
    <source>
        <dbReference type="ARBA" id="ARBA00022692"/>
    </source>
</evidence>
<comment type="similarity">
    <text evidence="6">Belongs to the major facilitator superfamily. Allantoate permease family.</text>
</comment>
<feature type="transmembrane region" description="Helical" evidence="7">
    <location>
        <begin position="337"/>
        <end position="356"/>
    </location>
</feature>
<keyword evidence="5 7" id="KW-0472">Membrane</keyword>
<dbReference type="InterPro" id="IPR036259">
    <property type="entry name" value="MFS_trans_sf"/>
</dbReference>
<evidence type="ECO:0000256" key="7">
    <source>
        <dbReference type="SAM" id="Phobius"/>
    </source>
</evidence>
<proteinExistence type="inferred from homology"/>
<dbReference type="PANTHER" id="PTHR43791">
    <property type="entry name" value="PERMEASE-RELATED"/>
    <property type="match status" value="1"/>
</dbReference>
<feature type="transmembrane region" description="Helical" evidence="7">
    <location>
        <begin position="396"/>
        <end position="414"/>
    </location>
</feature>
<feature type="transmembrane region" description="Helical" evidence="7">
    <location>
        <begin position="163"/>
        <end position="185"/>
    </location>
</feature>
<reference evidence="8 9" key="1">
    <citation type="journal article" date="2018" name="IMA Fungus">
        <title>IMA Genome-F 9: Draft genome sequence of Annulohypoxylon stygium, Aspergillus mulundensis, Berkeleyomyces basicola (syn. Thielaviopsis basicola), Ceratocystis smalleyi, two Cercospora beticola strains, Coleophoma cylindrospora, Fusarium fracticaudum, Phialophora cf. hyalina, and Morchella septimelata.</title>
        <authorList>
            <person name="Wingfield B.D."/>
            <person name="Bills G.F."/>
            <person name="Dong Y."/>
            <person name="Huang W."/>
            <person name="Nel W.J."/>
            <person name="Swalarsk-Parry B.S."/>
            <person name="Vaghefi N."/>
            <person name="Wilken P.M."/>
            <person name="An Z."/>
            <person name="de Beer Z.W."/>
            <person name="De Vos L."/>
            <person name="Chen L."/>
            <person name="Duong T.A."/>
            <person name="Gao Y."/>
            <person name="Hammerbacher A."/>
            <person name="Kikkert J.R."/>
            <person name="Li Y."/>
            <person name="Li H."/>
            <person name="Li K."/>
            <person name="Li Q."/>
            <person name="Liu X."/>
            <person name="Ma X."/>
            <person name="Naidoo K."/>
            <person name="Pethybridge S.J."/>
            <person name="Sun J."/>
            <person name="Steenkamp E.T."/>
            <person name="van der Nest M.A."/>
            <person name="van Wyk S."/>
            <person name="Wingfield M.J."/>
            <person name="Xiong C."/>
            <person name="Yue Q."/>
            <person name="Zhang X."/>
        </authorList>
    </citation>
    <scope>NUCLEOTIDE SEQUENCE [LARGE SCALE GENOMIC DNA]</scope>
    <source>
        <strain evidence="8 9">BP6252</strain>
    </source>
</reference>
<sequence length="521" mass="57501">MSAPNEKKTATVDLEITHEPSPSLEHGETIDEKLVDSAVDDAFLFVMQHGVGVLTEEQNRKLRRKIDNILMPLLIITYTLSFMDKQAMAYSANYGLNTDEHMNSSQYSWASGSILYLSVLVCQFPVTRVIQIVPIGRFLSITVIIWGMILMCTAATRSFAALAVVRALLGAAEAGIAPCLLIYTAQWYTRAEQPERTGYWFIANALGQIFGGLIGYGIGHIHSTLGVGNWIFYFIIFGAVTILWGILLLFVLPDSPMGARWLSLEERAMAIERVRENKTGIINHVWKWNQFRECIMDPKTFLLFAALVCNAIPSGGVASFGNIVIKGFGFSALNTTLLQMPLGVIQAISILISGALNSRFKNIRCHVMSLSQVPALIGAILLVVLPESNKNGRLGAYYVIQTHTVSYVMAYSILTGNYAGFTKKSTVAAIVFIASSAGQVAGPQLFIGSQAPKYPTAFAAAIACFVILIVLPYVLQGYLMWENHRRDKKAATEPEESAETQAEQGFMDLTDWQQKSFRYVY</sequence>
<dbReference type="FunFam" id="1.20.1250.20:FF:000064">
    <property type="entry name" value="MFS allantoate transporter"/>
    <property type="match status" value="1"/>
</dbReference>
<evidence type="ECO:0000313" key="8">
    <source>
        <dbReference type="EMBL" id="RDW63783.1"/>
    </source>
</evidence>
<dbReference type="GO" id="GO:0022857">
    <property type="term" value="F:transmembrane transporter activity"/>
    <property type="evidence" value="ECO:0007669"/>
    <property type="project" value="InterPro"/>
</dbReference>
<dbReference type="PANTHER" id="PTHR43791:SF97">
    <property type="entry name" value="ALLANTOATE TRANSPORTER, PUTATIVE (AFU_ORTHOLOGUE AFUA_1G14700)-RELATED"/>
    <property type="match status" value="1"/>
</dbReference>
<comment type="caution">
    <text evidence="8">The sequence shown here is derived from an EMBL/GenBank/DDBJ whole genome shotgun (WGS) entry which is preliminary data.</text>
</comment>
<evidence type="ECO:0000256" key="1">
    <source>
        <dbReference type="ARBA" id="ARBA00004141"/>
    </source>
</evidence>
<keyword evidence="9" id="KW-1185">Reference proteome</keyword>
<gene>
    <name evidence="8" type="ORF">BP6252_11328</name>
</gene>
<feature type="transmembrane region" description="Helical" evidence="7">
    <location>
        <begin position="197"/>
        <end position="218"/>
    </location>
</feature>
<evidence type="ECO:0000256" key="2">
    <source>
        <dbReference type="ARBA" id="ARBA00022448"/>
    </source>
</evidence>
<dbReference type="Gene3D" id="1.20.1250.20">
    <property type="entry name" value="MFS general substrate transporter like domains"/>
    <property type="match status" value="1"/>
</dbReference>
<accession>A0A3D8QPN1</accession>
<feature type="transmembrane region" description="Helical" evidence="7">
    <location>
        <begin position="138"/>
        <end position="157"/>
    </location>
</feature>
<keyword evidence="3 7" id="KW-0812">Transmembrane</keyword>
<evidence type="ECO:0000256" key="4">
    <source>
        <dbReference type="ARBA" id="ARBA00022989"/>
    </source>
</evidence>
<dbReference type="EMBL" id="PDLM01000013">
    <property type="protein sequence ID" value="RDW63783.1"/>
    <property type="molecule type" value="Genomic_DNA"/>
</dbReference>
<dbReference type="InterPro" id="IPR011701">
    <property type="entry name" value="MFS"/>
</dbReference>
<dbReference type="Pfam" id="PF07690">
    <property type="entry name" value="MFS_1"/>
    <property type="match status" value="1"/>
</dbReference>
<feature type="transmembrane region" description="Helical" evidence="7">
    <location>
        <begin position="426"/>
        <end position="446"/>
    </location>
</feature>
<dbReference type="GO" id="GO:0016020">
    <property type="term" value="C:membrane"/>
    <property type="evidence" value="ECO:0007669"/>
    <property type="project" value="UniProtKB-SubCell"/>
</dbReference>
<feature type="transmembrane region" description="Helical" evidence="7">
    <location>
        <begin position="363"/>
        <end position="384"/>
    </location>
</feature>
<keyword evidence="4 7" id="KW-1133">Transmembrane helix</keyword>
<evidence type="ECO:0000256" key="6">
    <source>
        <dbReference type="ARBA" id="ARBA00037968"/>
    </source>
</evidence>
<dbReference type="OrthoDB" id="6730379at2759"/>
<feature type="transmembrane region" description="Helical" evidence="7">
    <location>
        <begin position="458"/>
        <end position="479"/>
    </location>
</feature>
<evidence type="ECO:0000256" key="5">
    <source>
        <dbReference type="ARBA" id="ARBA00023136"/>
    </source>
</evidence>
<name>A0A3D8QPN1_9HELO</name>
<dbReference type="Proteomes" id="UP000256645">
    <property type="component" value="Unassembled WGS sequence"/>
</dbReference>
<feature type="transmembrane region" description="Helical" evidence="7">
    <location>
        <begin position="301"/>
        <end position="325"/>
    </location>
</feature>
<dbReference type="AlphaFoldDB" id="A0A3D8QPN1"/>